<evidence type="ECO:0000313" key="2">
    <source>
        <dbReference type="Proteomes" id="UP000030764"/>
    </source>
</evidence>
<protein>
    <submittedName>
        <fullName evidence="1">Uncharacterized protein</fullName>
    </submittedName>
</protein>
<reference evidence="1 2" key="1">
    <citation type="journal article" date="2014" name="Nat. Genet.">
        <title>Genome and transcriptome of the porcine whipworm Trichuris suis.</title>
        <authorList>
            <person name="Jex A.R."/>
            <person name="Nejsum P."/>
            <person name="Schwarz E.M."/>
            <person name="Hu L."/>
            <person name="Young N.D."/>
            <person name="Hall R.S."/>
            <person name="Korhonen P.K."/>
            <person name="Liao S."/>
            <person name="Thamsborg S."/>
            <person name="Xia J."/>
            <person name="Xu P."/>
            <person name="Wang S."/>
            <person name="Scheerlinck J.P."/>
            <person name="Hofmann A."/>
            <person name="Sternberg P.W."/>
            <person name="Wang J."/>
            <person name="Gasser R.B."/>
        </authorList>
    </citation>
    <scope>NUCLEOTIDE SEQUENCE [LARGE SCALE GENOMIC DNA]</scope>
    <source>
        <strain evidence="1">DCEP-RM93M</strain>
    </source>
</reference>
<dbReference type="AlphaFoldDB" id="A0A085MCN9"/>
<dbReference type="Proteomes" id="UP000030764">
    <property type="component" value="Unassembled WGS sequence"/>
</dbReference>
<proteinExistence type="predicted"/>
<sequence length="85" mass="9397">MQATCVKAISPSIDNNRYESFGPYAASSARVLAYEYVKYGNGNVNLKLWPITACSECGLLWSLFDMGRINHTLPHIRAVTMNGTP</sequence>
<gene>
    <name evidence="1" type="ORF">M513_04167</name>
</gene>
<keyword evidence="2" id="KW-1185">Reference proteome</keyword>
<name>A0A085MCN9_9BILA</name>
<evidence type="ECO:0000313" key="1">
    <source>
        <dbReference type="EMBL" id="KFD54985.1"/>
    </source>
</evidence>
<organism evidence="1 2">
    <name type="scientific">Trichuris suis</name>
    <name type="common">pig whipworm</name>
    <dbReference type="NCBI Taxonomy" id="68888"/>
    <lineage>
        <taxon>Eukaryota</taxon>
        <taxon>Metazoa</taxon>
        <taxon>Ecdysozoa</taxon>
        <taxon>Nematoda</taxon>
        <taxon>Enoplea</taxon>
        <taxon>Dorylaimia</taxon>
        <taxon>Trichinellida</taxon>
        <taxon>Trichuridae</taxon>
        <taxon>Trichuris</taxon>
    </lineage>
</organism>
<accession>A0A085MCN9</accession>
<dbReference type="EMBL" id="KL363203">
    <property type="protein sequence ID" value="KFD54985.1"/>
    <property type="molecule type" value="Genomic_DNA"/>
</dbReference>